<accession>A0A3P1B7H2</accession>
<comment type="caution">
    <text evidence="1">The sequence shown here is derived from an EMBL/GenBank/DDBJ whole genome shotgun (WGS) entry which is preliminary data.</text>
</comment>
<reference evidence="1 2" key="1">
    <citation type="submission" date="2018-11" db="EMBL/GenBank/DDBJ databases">
        <title>Flavobacterium sp. nov., YIM 102796 draft genome.</title>
        <authorList>
            <person name="Li G."/>
            <person name="Jiang Y."/>
        </authorList>
    </citation>
    <scope>NUCLEOTIDE SEQUENCE [LARGE SCALE GENOMIC DNA]</scope>
    <source>
        <strain evidence="1 2">YIM 102796</strain>
    </source>
</reference>
<evidence type="ECO:0000313" key="1">
    <source>
        <dbReference type="EMBL" id="RRA96553.1"/>
    </source>
</evidence>
<dbReference type="RefSeq" id="WP_124898409.1">
    <property type="nucleotide sequence ID" value="NZ_RQTJ01000003.1"/>
</dbReference>
<protein>
    <submittedName>
        <fullName evidence="1">Uncharacterized protein</fullName>
    </submittedName>
</protein>
<dbReference type="EMBL" id="RQTJ01000003">
    <property type="protein sequence ID" value="RRA96553.1"/>
    <property type="molecule type" value="Genomic_DNA"/>
</dbReference>
<gene>
    <name evidence="1" type="ORF">EG242_02870</name>
</gene>
<dbReference type="AlphaFoldDB" id="A0A3P1B7H2"/>
<organism evidence="1 2">
    <name type="scientific">Paenimyroides viscosum</name>
    <dbReference type="NCBI Taxonomy" id="2488729"/>
    <lineage>
        <taxon>Bacteria</taxon>
        <taxon>Pseudomonadati</taxon>
        <taxon>Bacteroidota</taxon>
        <taxon>Flavobacteriia</taxon>
        <taxon>Flavobacteriales</taxon>
        <taxon>Flavobacteriaceae</taxon>
        <taxon>Paenimyroides</taxon>
    </lineage>
</organism>
<name>A0A3P1B7H2_9FLAO</name>
<keyword evidence="2" id="KW-1185">Reference proteome</keyword>
<evidence type="ECO:0000313" key="2">
    <source>
        <dbReference type="Proteomes" id="UP000268372"/>
    </source>
</evidence>
<dbReference type="Proteomes" id="UP000268372">
    <property type="component" value="Unassembled WGS sequence"/>
</dbReference>
<proteinExistence type="predicted"/>
<sequence>MKIISKIDEDLVFDALEKIKLNNMVNDGYFIIQAYERNGLDDGYRIYSFLYDSKDRFTEQEMEELKRYQALKYSRLTQIQYNEHLDLNNVY</sequence>